<dbReference type="GeneID" id="19162174"/>
<dbReference type="Gene3D" id="3.60.15.10">
    <property type="entry name" value="Ribonuclease Z/Hydroxyacylglutathione hydrolase-like"/>
    <property type="match status" value="1"/>
</dbReference>
<dbReference type="AlphaFoldDB" id="W9YN45"/>
<dbReference type="OrthoDB" id="9971601at2759"/>
<dbReference type="EMBL" id="AMWN01000006">
    <property type="protein sequence ID" value="EXJ83689.1"/>
    <property type="molecule type" value="Genomic_DNA"/>
</dbReference>
<accession>W9YN45</accession>
<dbReference type="PANTHER" id="PTHR36142">
    <property type="entry name" value="METALLO-HYDROLASE/OXIDOREDUCTASE SUPERFAMILY PROTEIN"/>
    <property type="match status" value="1"/>
</dbReference>
<dbReference type="Proteomes" id="UP000019484">
    <property type="component" value="Unassembled WGS sequence"/>
</dbReference>
<keyword evidence="2" id="KW-1185">Reference proteome</keyword>
<dbReference type="PANTHER" id="PTHR36142:SF2">
    <property type="entry name" value="METALLO-HYDROLASE_OXIDOREDUCTASE SUPERFAMILY PROTEIN"/>
    <property type="match status" value="1"/>
</dbReference>
<dbReference type="STRING" id="1182541.W9YN45"/>
<sequence length="363" mass="39884">MDAGLVDKSSEQAASPLQAELQGTIRSALGNGRPILTHLNADTTWLLSLAYPDDTSPPAGRLRYNILIDPWLDGPQEDLAGWFSRQWHVVKSSVQTISELEDLLHDMEAIYFQSTRLGSHSEEPGTQWTGSFIDAVAVSHEFTDHCHKATLTQLDPNVPVFATQKAARLIQGWHYFDAVLEMTTLTKGVDWRKTSLAPLPDWVGIGRLITECDSLHLHSAVVICVRQRQSPIDAAETVVYSPHGVEASTLSVFDGASPPLTALAFLHGLHDVSLAWSKQLNLGALNAVRAQKLLRAKYWVATHDEEKLGSGLIAPLLRRKVVTVAEAVQSLRAGPDKNVYGSEHWAEGLECVELRNGESILLE</sequence>
<dbReference type="RefSeq" id="XP_007726375.1">
    <property type="nucleotide sequence ID" value="XM_007728185.1"/>
</dbReference>
<proteinExistence type="predicted"/>
<organism evidence="1 2">
    <name type="scientific">Capronia coronata CBS 617.96</name>
    <dbReference type="NCBI Taxonomy" id="1182541"/>
    <lineage>
        <taxon>Eukaryota</taxon>
        <taxon>Fungi</taxon>
        <taxon>Dikarya</taxon>
        <taxon>Ascomycota</taxon>
        <taxon>Pezizomycotina</taxon>
        <taxon>Eurotiomycetes</taxon>
        <taxon>Chaetothyriomycetidae</taxon>
        <taxon>Chaetothyriales</taxon>
        <taxon>Herpotrichiellaceae</taxon>
        <taxon>Capronia</taxon>
    </lineage>
</organism>
<name>W9YN45_9EURO</name>
<dbReference type="HOGENOM" id="CLU_047435_1_0_1"/>
<gene>
    <name evidence="1" type="ORF">A1O1_07313</name>
</gene>
<dbReference type="InterPro" id="IPR036866">
    <property type="entry name" value="RibonucZ/Hydroxyglut_hydro"/>
</dbReference>
<dbReference type="eggNOG" id="ENOG502RYFN">
    <property type="taxonomic scope" value="Eukaryota"/>
</dbReference>
<evidence type="ECO:0000313" key="2">
    <source>
        <dbReference type="Proteomes" id="UP000019484"/>
    </source>
</evidence>
<reference evidence="1 2" key="1">
    <citation type="submission" date="2013-03" db="EMBL/GenBank/DDBJ databases">
        <title>The Genome Sequence of Capronia coronata CBS 617.96.</title>
        <authorList>
            <consortium name="The Broad Institute Genomics Platform"/>
            <person name="Cuomo C."/>
            <person name="de Hoog S."/>
            <person name="Gorbushina A."/>
            <person name="Walker B."/>
            <person name="Young S.K."/>
            <person name="Zeng Q."/>
            <person name="Gargeya S."/>
            <person name="Fitzgerald M."/>
            <person name="Haas B."/>
            <person name="Abouelleil A."/>
            <person name="Allen A.W."/>
            <person name="Alvarado L."/>
            <person name="Arachchi H.M."/>
            <person name="Berlin A.M."/>
            <person name="Chapman S.B."/>
            <person name="Gainer-Dewar J."/>
            <person name="Goldberg J."/>
            <person name="Griggs A."/>
            <person name="Gujja S."/>
            <person name="Hansen M."/>
            <person name="Howarth C."/>
            <person name="Imamovic A."/>
            <person name="Ireland A."/>
            <person name="Larimer J."/>
            <person name="McCowan C."/>
            <person name="Murphy C."/>
            <person name="Pearson M."/>
            <person name="Poon T.W."/>
            <person name="Priest M."/>
            <person name="Roberts A."/>
            <person name="Saif S."/>
            <person name="Shea T."/>
            <person name="Sisk P."/>
            <person name="Sykes S."/>
            <person name="Wortman J."/>
            <person name="Nusbaum C."/>
            <person name="Birren B."/>
        </authorList>
    </citation>
    <scope>NUCLEOTIDE SEQUENCE [LARGE SCALE GENOMIC DNA]</scope>
    <source>
        <strain evidence="1 2">CBS 617.96</strain>
    </source>
</reference>
<evidence type="ECO:0000313" key="1">
    <source>
        <dbReference type="EMBL" id="EXJ83689.1"/>
    </source>
</evidence>
<dbReference type="SUPFAM" id="SSF56281">
    <property type="entry name" value="Metallo-hydrolase/oxidoreductase"/>
    <property type="match status" value="1"/>
</dbReference>
<comment type="caution">
    <text evidence="1">The sequence shown here is derived from an EMBL/GenBank/DDBJ whole genome shotgun (WGS) entry which is preliminary data.</text>
</comment>
<protein>
    <submittedName>
        <fullName evidence="1">Uncharacterized protein</fullName>
    </submittedName>
</protein>